<dbReference type="Proteomes" id="UP001430953">
    <property type="component" value="Unassembled WGS sequence"/>
</dbReference>
<keyword evidence="2" id="KW-1185">Reference proteome</keyword>
<evidence type="ECO:0000313" key="1">
    <source>
        <dbReference type="EMBL" id="KAL0126786.1"/>
    </source>
</evidence>
<evidence type="ECO:0000313" key="2">
    <source>
        <dbReference type="Proteomes" id="UP001430953"/>
    </source>
</evidence>
<gene>
    <name evidence="1" type="ORF">PUN28_005269</name>
</gene>
<proteinExistence type="predicted"/>
<accession>A0AAW2GF05</accession>
<dbReference type="AlphaFoldDB" id="A0AAW2GF05"/>
<dbReference type="EMBL" id="JADYXP020000004">
    <property type="protein sequence ID" value="KAL0126786.1"/>
    <property type="molecule type" value="Genomic_DNA"/>
</dbReference>
<comment type="caution">
    <text evidence="1">The sequence shown here is derived from an EMBL/GenBank/DDBJ whole genome shotgun (WGS) entry which is preliminary data.</text>
</comment>
<organism evidence="1 2">
    <name type="scientific">Cardiocondyla obscurior</name>
    <dbReference type="NCBI Taxonomy" id="286306"/>
    <lineage>
        <taxon>Eukaryota</taxon>
        <taxon>Metazoa</taxon>
        <taxon>Ecdysozoa</taxon>
        <taxon>Arthropoda</taxon>
        <taxon>Hexapoda</taxon>
        <taxon>Insecta</taxon>
        <taxon>Pterygota</taxon>
        <taxon>Neoptera</taxon>
        <taxon>Endopterygota</taxon>
        <taxon>Hymenoptera</taxon>
        <taxon>Apocrita</taxon>
        <taxon>Aculeata</taxon>
        <taxon>Formicoidea</taxon>
        <taxon>Formicidae</taxon>
        <taxon>Myrmicinae</taxon>
        <taxon>Cardiocondyla</taxon>
    </lineage>
</organism>
<protein>
    <submittedName>
        <fullName evidence="1">Uncharacterized protein</fullName>
    </submittedName>
</protein>
<name>A0AAW2GF05_9HYME</name>
<sequence length="207" mass="23786">MRKHSWKFLFPGSKKGGKIKLVSRNIRYLLRQEVPARAFKKINFVNFIIFLNYIKVTHRSILLMSKVLYSICHKNIIADVCIQLILASCHPGYEKFRRARNNQSVPHPLAVNKHRESFVTDNAAVTRLPFSPLFFPPASCPSTVGNGPRAERCCDPISPIICVVRNSLSTPNFAEELNSVVTVRRMSFGRWKFFSKQIAFRSRCLIF</sequence>
<reference evidence="1 2" key="1">
    <citation type="submission" date="2023-03" db="EMBL/GenBank/DDBJ databases">
        <title>High recombination rates correlate with genetic variation in Cardiocondyla obscurior ants.</title>
        <authorList>
            <person name="Errbii M."/>
        </authorList>
    </citation>
    <scope>NUCLEOTIDE SEQUENCE [LARGE SCALE GENOMIC DNA]</scope>
    <source>
        <strain evidence="1">Alpha-2009</strain>
        <tissue evidence="1">Whole body</tissue>
    </source>
</reference>